<dbReference type="Proteomes" id="UP000190814">
    <property type="component" value="Unassembled WGS sequence"/>
</dbReference>
<protein>
    <recommendedName>
        <fullName evidence="11">Zinc metalloprotease</fullName>
        <ecNumber evidence="11">3.4.24.-</ecNumber>
    </recommendedName>
</protein>
<evidence type="ECO:0000256" key="11">
    <source>
        <dbReference type="RuleBase" id="RU362031"/>
    </source>
</evidence>
<dbReference type="InterPro" id="IPR036034">
    <property type="entry name" value="PDZ_sf"/>
</dbReference>
<dbReference type="SMART" id="SM00228">
    <property type="entry name" value="PDZ"/>
    <property type="match status" value="2"/>
</dbReference>
<keyword evidence="14" id="KW-1185">Reference proteome</keyword>
<keyword evidence="11" id="KW-0479">Metal-binding</keyword>
<dbReference type="NCBIfam" id="TIGR00054">
    <property type="entry name" value="RIP metalloprotease RseP"/>
    <property type="match status" value="1"/>
</dbReference>
<feature type="domain" description="PDZ" evidence="12">
    <location>
        <begin position="201"/>
        <end position="274"/>
    </location>
</feature>
<comment type="subcellular location">
    <subcellularLocation>
        <location evidence="2">Membrane</location>
        <topology evidence="2">Multi-pass membrane protein</topology>
    </subcellularLocation>
</comment>
<evidence type="ECO:0000256" key="7">
    <source>
        <dbReference type="ARBA" id="ARBA00022833"/>
    </source>
</evidence>
<reference evidence="13 14" key="1">
    <citation type="submission" date="2017-02" db="EMBL/GenBank/DDBJ databases">
        <authorList>
            <person name="Peterson S.W."/>
        </authorList>
    </citation>
    <scope>NUCLEOTIDE SEQUENCE [LARGE SCALE GENOMIC DNA]</scope>
    <source>
        <strain evidence="13 14">ATCC 35992</strain>
    </source>
</reference>
<name>A0A1T4V8A2_9FIRM</name>
<dbReference type="GO" id="GO:0004222">
    <property type="term" value="F:metalloendopeptidase activity"/>
    <property type="evidence" value="ECO:0007669"/>
    <property type="project" value="InterPro"/>
</dbReference>
<feature type="transmembrane region" description="Helical" evidence="11">
    <location>
        <begin position="414"/>
        <end position="433"/>
    </location>
</feature>
<evidence type="ECO:0000256" key="5">
    <source>
        <dbReference type="ARBA" id="ARBA00022692"/>
    </source>
</evidence>
<evidence type="ECO:0000259" key="12">
    <source>
        <dbReference type="SMART" id="SM00228"/>
    </source>
</evidence>
<keyword evidence="7 11" id="KW-0862">Zinc</keyword>
<feature type="transmembrane region" description="Helical" evidence="11">
    <location>
        <begin position="7"/>
        <end position="28"/>
    </location>
</feature>
<evidence type="ECO:0000256" key="4">
    <source>
        <dbReference type="ARBA" id="ARBA00022670"/>
    </source>
</evidence>
<dbReference type="GO" id="GO:0006508">
    <property type="term" value="P:proteolysis"/>
    <property type="evidence" value="ECO:0007669"/>
    <property type="project" value="UniProtKB-KW"/>
</dbReference>
<gene>
    <name evidence="13" type="ORF">SAMN02745111_00404</name>
</gene>
<evidence type="ECO:0000256" key="1">
    <source>
        <dbReference type="ARBA" id="ARBA00001947"/>
    </source>
</evidence>
<evidence type="ECO:0000313" key="13">
    <source>
        <dbReference type="EMBL" id="SKA61200.1"/>
    </source>
</evidence>
<evidence type="ECO:0000256" key="9">
    <source>
        <dbReference type="ARBA" id="ARBA00023049"/>
    </source>
</evidence>
<evidence type="ECO:0000256" key="3">
    <source>
        <dbReference type="ARBA" id="ARBA00007931"/>
    </source>
</evidence>
<feature type="transmembrane region" description="Helical" evidence="11">
    <location>
        <begin position="363"/>
        <end position="385"/>
    </location>
</feature>
<evidence type="ECO:0000313" key="14">
    <source>
        <dbReference type="Proteomes" id="UP000190814"/>
    </source>
</evidence>
<dbReference type="InterPro" id="IPR001478">
    <property type="entry name" value="PDZ"/>
</dbReference>
<feature type="transmembrane region" description="Helical" evidence="11">
    <location>
        <begin position="93"/>
        <end position="120"/>
    </location>
</feature>
<keyword evidence="8 11" id="KW-1133">Transmembrane helix</keyword>
<dbReference type="PANTHER" id="PTHR42837">
    <property type="entry name" value="REGULATOR OF SIGMA-E PROTEASE RSEP"/>
    <property type="match status" value="1"/>
</dbReference>
<keyword evidence="10 11" id="KW-0472">Membrane</keyword>
<dbReference type="Pfam" id="PF02163">
    <property type="entry name" value="Peptidase_M50"/>
    <property type="match status" value="1"/>
</dbReference>
<proteinExistence type="inferred from homology"/>
<evidence type="ECO:0000256" key="6">
    <source>
        <dbReference type="ARBA" id="ARBA00022801"/>
    </source>
</evidence>
<comment type="similarity">
    <text evidence="3 11">Belongs to the peptidase M50B family.</text>
</comment>
<sequence length="443" mass="48471">MQRIISILIAILIFSILVIFHEFGHFIVAKKSGIKVLEFSVGMGPRIFSKQKGETLYSIKALPLGGSCMMYGEDEDEEKLDSEKDRAFGSKSVWARIAVVAAGPVFNFILALVVAIGLVIAGGVAKPYVVDVEKDSPTYEAGIRNGDVVLRYDGAKIFTSDDVMLRQYTTTTKQSENIKVVYKRKGKKHTATIKPKEKQRILLGISYSPTDLPVTALEPVLEDGAFAKAGGKAGDTILSIDGVEMKNGKEFAKYTSNHPFTEGKKLSIVIKRGNKEKTIEVAPKMMTVYETGFDVNGIRKKVGPLGCVKYGYATFRYNINMVVQSLKLIFTGSVKKEEVSGPIGIVGAIGDTYEQSIIQGIKVVIMNLASLLVMLSANLGVMNLLPIPALDGGRLVFLFFEAVRGKPVDREKEGFVHLVGFALLMVLMVFLFYNDISKIIAGM</sequence>
<keyword evidence="9 11" id="KW-0482">Metalloprotease</keyword>
<keyword evidence="6 11" id="KW-0378">Hydrolase</keyword>
<dbReference type="EC" id="3.4.24.-" evidence="11"/>
<dbReference type="SUPFAM" id="SSF50156">
    <property type="entry name" value="PDZ domain-like"/>
    <property type="match status" value="2"/>
</dbReference>
<evidence type="ECO:0000256" key="10">
    <source>
        <dbReference type="ARBA" id="ARBA00023136"/>
    </source>
</evidence>
<comment type="cofactor">
    <cofactor evidence="1 11">
        <name>Zn(2+)</name>
        <dbReference type="ChEBI" id="CHEBI:29105"/>
    </cofactor>
</comment>
<organism evidence="13 14">
    <name type="scientific">Eubacterium uniforme</name>
    <dbReference type="NCBI Taxonomy" id="39495"/>
    <lineage>
        <taxon>Bacteria</taxon>
        <taxon>Bacillati</taxon>
        <taxon>Bacillota</taxon>
        <taxon>Clostridia</taxon>
        <taxon>Eubacteriales</taxon>
        <taxon>Eubacteriaceae</taxon>
        <taxon>Eubacterium</taxon>
    </lineage>
</organism>
<dbReference type="Gene3D" id="2.30.42.10">
    <property type="match status" value="2"/>
</dbReference>
<dbReference type="RefSeq" id="WP_159444255.1">
    <property type="nucleotide sequence ID" value="NZ_FUXZ01000003.1"/>
</dbReference>
<feature type="domain" description="PDZ" evidence="12">
    <location>
        <begin position="114"/>
        <end position="186"/>
    </location>
</feature>
<evidence type="ECO:0000256" key="2">
    <source>
        <dbReference type="ARBA" id="ARBA00004141"/>
    </source>
</evidence>
<keyword evidence="5 11" id="KW-0812">Transmembrane</keyword>
<accession>A0A1T4V8A2</accession>
<keyword evidence="4 13" id="KW-0645">Protease</keyword>
<dbReference type="InterPro" id="IPR008915">
    <property type="entry name" value="Peptidase_M50"/>
</dbReference>
<evidence type="ECO:0000256" key="8">
    <source>
        <dbReference type="ARBA" id="ARBA00022989"/>
    </source>
</evidence>
<dbReference type="PANTHER" id="PTHR42837:SF2">
    <property type="entry name" value="MEMBRANE METALLOPROTEASE ARASP2, CHLOROPLASTIC-RELATED"/>
    <property type="match status" value="1"/>
</dbReference>
<dbReference type="EMBL" id="FUXZ01000003">
    <property type="protein sequence ID" value="SKA61200.1"/>
    <property type="molecule type" value="Genomic_DNA"/>
</dbReference>
<dbReference type="OrthoDB" id="9782003at2"/>
<dbReference type="GO" id="GO:0016020">
    <property type="term" value="C:membrane"/>
    <property type="evidence" value="ECO:0007669"/>
    <property type="project" value="UniProtKB-SubCell"/>
</dbReference>
<dbReference type="STRING" id="39495.SAMN02745111_00404"/>
<dbReference type="GO" id="GO:0046872">
    <property type="term" value="F:metal ion binding"/>
    <property type="evidence" value="ECO:0007669"/>
    <property type="project" value="UniProtKB-KW"/>
</dbReference>
<dbReference type="InterPro" id="IPR004387">
    <property type="entry name" value="Pept_M50_Zn"/>
</dbReference>
<dbReference type="AlphaFoldDB" id="A0A1T4V8A2"/>
<dbReference type="CDD" id="cd06163">
    <property type="entry name" value="S2P-M50_PDZ_RseP-like"/>
    <property type="match status" value="2"/>
</dbReference>